<feature type="transmembrane region" description="Helical" evidence="8">
    <location>
        <begin position="39"/>
        <end position="56"/>
    </location>
</feature>
<evidence type="ECO:0000256" key="2">
    <source>
        <dbReference type="ARBA" id="ARBA00010145"/>
    </source>
</evidence>
<evidence type="ECO:0000256" key="7">
    <source>
        <dbReference type="ARBA" id="ARBA00023136"/>
    </source>
</evidence>
<dbReference type="AlphaFoldDB" id="A0A2L0UIR7"/>
<organism evidence="9 10">
    <name type="scientific">Arthrobacter agilis</name>
    <dbReference type="NCBI Taxonomy" id="37921"/>
    <lineage>
        <taxon>Bacteria</taxon>
        <taxon>Bacillati</taxon>
        <taxon>Actinomycetota</taxon>
        <taxon>Actinomycetes</taxon>
        <taxon>Micrococcales</taxon>
        <taxon>Micrococcaceae</taxon>
        <taxon>Arthrobacter</taxon>
    </lineage>
</organism>
<dbReference type="GO" id="GO:0005886">
    <property type="term" value="C:plasma membrane"/>
    <property type="evidence" value="ECO:0007669"/>
    <property type="project" value="UniProtKB-SubCell"/>
</dbReference>
<gene>
    <name evidence="9" type="ORF">CVO76_16640</name>
</gene>
<evidence type="ECO:0000256" key="8">
    <source>
        <dbReference type="SAM" id="Phobius"/>
    </source>
</evidence>
<dbReference type="EMBL" id="CP024915">
    <property type="protein sequence ID" value="AUZ89078.1"/>
    <property type="molecule type" value="Genomic_DNA"/>
</dbReference>
<dbReference type="Gene3D" id="1.20.1530.20">
    <property type="match status" value="1"/>
</dbReference>
<dbReference type="PANTHER" id="PTHR36838">
    <property type="entry name" value="AUXIN EFFLUX CARRIER FAMILY PROTEIN"/>
    <property type="match status" value="1"/>
</dbReference>
<comment type="subcellular location">
    <subcellularLocation>
        <location evidence="1">Cell membrane</location>
        <topology evidence="1">Multi-pass membrane protein</topology>
    </subcellularLocation>
</comment>
<feature type="transmembrane region" description="Helical" evidence="8">
    <location>
        <begin position="105"/>
        <end position="126"/>
    </location>
</feature>
<evidence type="ECO:0000256" key="1">
    <source>
        <dbReference type="ARBA" id="ARBA00004651"/>
    </source>
</evidence>
<protein>
    <submittedName>
        <fullName evidence="9">Transporter</fullName>
    </submittedName>
</protein>
<keyword evidence="7 8" id="KW-0472">Membrane</keyword>
<evidence type="ECO:0000256" key="3">
    <source>
        <dbReference type="ARBA" id="ARBA00022448"/>
    </source>
</evidence>
<keyword evidence="6 8" id="KW-1133">Transmembrane helix</keyword>
<dbReference type="InterPro" id="IPR038770">
    <property type="entry name" value="Na+/solute_symporter_sf"/>
</dbReference>
<evidence type="ECO:0000256" key="4">
    <source>
        <dbReference type="ARBA" id="ARBA00022475"/>
    </source>
</evidence>
<evidence type="ECO:0000313" key="9">
    <source>
        <dbReference type="EMBL" id="AUZ89078.1"/>
    </source>
</evidence>
<proteinExistence type="inferred from homology"/>
<feature type="transmembrane region" description="Helical" evidence="8">
    <location>
        <begin position="223"/>
        <end position="246"/>
    </location>
</feature>
<dbReference type="Proteomes" id="UP000239187">
    <property type="component" value="Chromosome"/>
</dbReference>
<feature type="transmembrane region" description="Helical" evidence="8">
    <location>
        <begin position="132"/>
        <end position="150"/>
    </location>
</feature>
<comment type="similarity">
    <text evidence="2">Belongs to the auxin efflux carrier (TC 2.A.69) family.</text>
</comment>
<feature type="transmembrane region" description="Helical" evidence="8">
    <location>
        <begin position="162"/>
        <end position="184"/>
    </location>
</feature>
<keyword evidence="5 8" id="KW-0812">Transmembrane</keyword>
<dbReference type="PANTHER" id="PTHR36838:SF4">
    <property type="entry name" value="AUXIN EFFLUX CARRIER FAMILY PROTEIN"/>
    <property type="match status" value="1"/>
</dbReference>
<sequence>MIAQTVVALGPVIGLIALGYALRSRAFLAPAFWPPAERLCYFILLPALFISGTATADLAGLPIALMAPVLAGPVVLTALGLVVTQRRLDLDGPAFTSVLQGSIRFNNYLGLSIALALFGSDGVALAAIANTVLVPLVNVLCTLAFARYGAERLTVGGTVRSIATNPLILGCGIGILLNATGVGLPPGVGGFLRTLGSASLPLGLLCVGAALELRSMGRNLGAVALATVVKFTVLPGLGIAGCLLLGLTGQPAATVILFLSLPTASSAYVMARALGGDARLMASTITLQTVAGVLYLPVVFLVIRVLTG</sequence>
<feature type="transmembrane region" description="Helical" evidence="8">
    <location>
        <begin position="62"/>
        <end position="84"/>
    </location>
</feature>
<keyword evidence="3" id="KW-0813">Transport</keyword>
<feature type="transmembrane region" description="Helical" evidence="8">
    <location>
        <begin position="252"/>
        <end position="271"/>
    </location>
</feature>
<dbReference type="RefSeq" id="WP_208740195.1">
    <property type="nucleotide sequence ID" value="NZ_CP024915.1"/>
</dbReference>
<name>A0A2L0UIR7_9MICC</name>
<evidence type="ECO:0000256" key="5">
    <source>
        <dbReference type="ARBA" id="ARBA00022692"/>
    </source>
</evidence>
<evidence type="ECO:0000313" key="10">
    <source>
        <dbReference type="Proteomes" id="UP000239187"/>
    </source>
</evidence>
<reference evidence="9 10" key="1">
    <citation type="submission" date="2017-11" db="EMBL/GenBank/DDBJ databases">
        <title>Draft genome of Arthrobacter agilis strain UMCV2, a plant growth-promoting rhizobacterium and biocontrol capacity of phytopathogenic fungi.</title>
        <authorList>
            <person name="Martinez-Camara R."/>
            <person name="Santoyo G."/>
            <person name="Moreno-Hagelsieb G."/>
            <person name="Valencia-Cantero E."/>
        </authorList>
    </citation>
    <scope>NUCLEOTIDE SEQUENCE [LARGE SCALE GENOMIC DNA]</scope>
    <source>
        <strain evidence="9 10">UMCV2</strain>
    </source>
</reference>
<accession>A0A2L0UIR7</accession>
<dbReference type="Pfam" id="PF03547">
    <property type="entry name" value="Mem_trans"/>
    <property type="match status" value="1"/>
</dbReference>
<keyword evidence="4" id="KW-1003">Cell membrane</keyword>
<evidence type="ECO:0000256" key="6">
    <source>
        <dbReference type="ARBA" id="ARBA00022989"/>
    </source>
</evidence>
<dbReference type="InterPro" id="IPR004776">
    <property type="entry name" value="Mem_transp_PIN-like"/>
</dbReference>
<dbReference type="GO" id="GO:0055085">
    <property type="term" value="P:transmembrane transport"/>
    <property type="evidence" value="ECO:0007669"/>
    <property type="project" value="InterPro"/>
</dbReference>
<feature type="transmembrane region" description="Helical" evidence="8">
    <location>
        <begin position="283"/>
        <end position="306"/>
    </location>
</feature>
<feature type="transmembrane region" description="Helical" evidence="8">
    <location>
        <begin position="6"/>
        <end position="27"/>
    </location>
</feature>